<gene>
    <name evidence="1" type="ORF">QQZ08_007528</name>
</gene>
<name>A0ABR1HY09_9HYPO</name>
<dbReference type="EMBL" id="JAZAVK010000073">
    <property type="protein sequence ID" value="KAK7425946.1"/>
    <property type="molecule type" value="Genomic_DNA"/>
</dbReference>
<accession>A0ABR1HY09</accession>
<reference evidence="1 2" key="1">
    <citation type="journal article" date="2025" name="Microbiol. Resour. Announc.">
        <title>Draft genome sequences for Neonectria magnoliae and Neonectria punicea, canker pathogens of Liriodendron tulipifera and Acer saccharum in West Virginia.</title>
        <authorList>
            <person name="Petronek H.M."/>
            <person name="Kasson M.T."/>
            <person name="Metheny A.M."/>
            <person name="Stauder C.M."/>
            <person name="Lovett B."/>
            <person name="Lynch S.C."/>
            <person name="Garnas J.R."/>
            <person name="Kasson L.R."/>
            <person name="Stajich J.E."/>
        </authorList>
    </citation>
    <scope>NUCLEOTIDE SEQUENCE [LARGE SCALE GENOMIC DNA]</scope>
    <source>
        <strain evidence="1 2">NRRL 64651</strain>
    </source>
</reference>
<proteinExistence type="predicted"/>
<organism evidence="1 2">
    <name type="scientific">Neonectria magnoliae</name>
    <dbReference type="NCBI Taxonomy" id="2732573"/>
    <lineage>
        <taxon>Eukaryota</taxon>
        <taxon>Fungi</taxon>
        <taxon>Dikarya</taxon>
        <taxon>Ascomycota</taxon>
        <taxon>Pezizomycotina</taxon>
        <taxon>Sordariomycetes</taxon>
        <taxon>Hypocreomycetidae</taxon>
        <taxon>Hypocreales</taxon>
        <taxon>Nectriaceae</taxon>
        <taxon>Neonectria</taxon>
    </lineage>
</organism>
<keyword evidence="2" id="KW-1185">Reference proteome</keyword>
<dbReference type="Proteomes" id="UP001498421">
    <property type="component" value="Unassembled WGS sequence"/>
</dbReference>
<comment type="caution">
    <text evidence="1">The sequence shown here is derived from an EMBL/GenBank/DDBJ whole genome shotgun (WGS) entry which is preliminary data.</text>
</comment>
<evidence type="ECO:0000313" key="1">
    <source>
        <dbReference type="EMBL" id="KAK7425946.1"/>
    </source>
</evidence>
<evidence type="ECO:0000313" key="2">
    <source>
        <dbReference type="Proteomes" id="UP001498421"/>
    </source>
</evidence>
<protein>
    <submittedName>
        <fullName evidence="1">Uncharacterized protein</fullName>
    </submittedName>
</protein>
<sequence length="189" mass="20828">MSLVESGLLRRLYSDARSDVPEDSQTAPWVFWQTVLQQSLYQPDAFAVTIGRSREGSLPHTEMAVRRYDEASDTLSGVLCVRCKHPSLSVRDVEQQALDAAQTCMQRDGLQWIWAMTTVGVSFRMWYIDEGGVQVVPVSVPAPVAKDGESGQYIDADSSDASVFSDAVQRIKLGLPLHVAPVRSGQEVN</sequence>